<reference evidence="2" key="1">
    <citation type="submission" date="2019-09" db="EMBL/GenBank/DDBJ databases">
        <title>Draft genome sequences of 48 bacterial type strains from the CCUG.</title>
        <authorList>
            <person name="Tunovic T."/>
            <person name="Pineiro-Iglesias B."/>
            <person name="Unosson C."/>
            <person name="Inganas E."/>
            <person name="Ohlen M."/>
            <person name="Cardew S."/>
            <person name="Jensie-Markopoulos S."/>
            <person name="Salva-Serra F."/>
            <person name="Jaen-Luchoro D."/>
            <person name="Karlsson R."/>
            <person name="Svensson-Stadler L."/>
            <person name="Chun J."/>
            <person name="Moore E."/>
        </authorList>
    </citation>
    <scope>NUCLEOTIDE SEQUENCE</scope>
    <source>
        <strain evidence="2">CCUG 15333</strain>
    </source>
</reference>
<evidence type="ECO:0000313" key="2">
    <source>
        <dbReference type="EMBL" id="KAB0588890.1"/>
    </source>
</evidence>
<dbReference type="Pfam" id="PF02627">
    <property type="entry name" value="CMD"/>
    <property type="match status" value="1"/>
</dbReference>
<sequence length="172" mass="19008">MRIQPITPGTQPELVTLEAAIQAARGRISPLYQVLLHSPAIAHGWEQMLSAVRNHSSLEAGLRELVILRVAVLNHANYEFEAHIPHALKAGITQAAIKATRICPLPAGAPWSLRERLALEATDALTRELHIRDEAFAQLQVHFSAQEQVELFATIGAYNMVSRFLNAFQIGH</sequence>
<comment type="caution">
    <text evidence="2">The sequence shown here is derived from an EMBL/GenBank/DDBJ whole genome shotgun (WGS) entry which is preliminary data.</text>
</comment>
<protein>
    <submittedName>
        <fullName evidence="2">Carboxymuconolactone decarboxylase family protein</fullName>
    </submittedName>
</protein>
<dbReference type="EMBL" id="VZOT01000001">
    <property type="protein sequence ID" value="KAB0588890.1"/>
    <property type="molecule type" value="Genomic_DNA"/>
</dbReference>
<feature type="domain" description="Carboxymuconolactone decarboxylase-like" evidence="1">
    <location>
        <begin position="39"/>
        <end position="101"/>
    </location>
</feature>
<proteinExistence type="predicted"/>
<dbReference type="PANTHER" id="PTHR34846:SF11">
    <property type="entry name" value="4-CARBOXYMUCONOLACTONE DECARBOXYLASE FAMILY PROTEIN (AFU_ORTHOLOGUE AFUA_6G11590)"/>
    <property type="match status" value="1"/>
</dbReference>
<dbReference type="Gene3D" id="1.20.1290.10">
    <property type="entry name" value="AhpD-like"/>
    <property type="match status" value="1"/>
</dbReference>
<evidence type="ECO:0000259" key="1">
    <source>
        <dbReference type="Pfam" id="PF02627"/>
    </source>
</evidence>
<dbReference type="AlphaFoldDB" id="A0A6A1R7Q9"/>
<dbReference type="InterPro" id="IPR029032">
    <property type="entry name" value="AhpD-like"/>
</dbReference>
<gene>
    <name evidence="2" type="ORF">F7P80_00320</name>
</gene>
<dbReference type="SUPFAM" id="SSF69118">
    <property type="entry name" value="AhpD-like"/>
    <property type="match status" value="1"/>
</dbReference>
<dbReference type="RefSeq" id="WP_151042634.1">
    <property type="nucleotide sequence ID" value="NZ_VZOT01000001.1"/>
</dbReference>
<name>A0A6A1R7Q9_9BURK</name>
<dbReference type="GO" id="GO:0051920">
    <property type="term" value="F:peroxiredoxin activity"/>
    <property type="evidence" value="ECO:0007669"/>
    <property type="project" value="InterPro"/>
</dbReference>
<accession>A0A6A1R7Q9</accession>
<dbReference type="InterPro" id="IPR003779">
    <property type="entry name" value="CMD-like"/>
</dbReference>
<organism evidence="2">
    <name type="scientific">Comamonas kerstersii</name>
    <dbReference type="NCBI Taxonomy" id="225992"/>
    <lineage>
        <taxon>Bacteria</taxon>
        <taxon>Pseudomonadati</taxon>
        <taxon>Pseudomonadota</taxon>
        <taxon>Betaproteobacteria</taxon>
        <taxon>Burkholderiales</taxon>
        <taxon>Comamonadaceae</taxon>
        <taxon>Comamonas</taxon>
    </lineage>
</organism>
<dbReference type="PANTHER" id="PTHR34846">
    <property type="entry name" value="4-CARBOXYMUCONOLACTONE DECARBOXYLASE FAMILY PROTEIN (AFU_ORTHOLOGUE AFUA_6G11590)"/>
    <property type="match status" value="1"/>
</dbReference>